<organism evidence="1 2">
    <name type="scientific">Sporolactobacillus laevolacticus DSM 442</name>
    <dbReference type="NCBI Taxonomy" id="1395513"/>
    <lineage>
        <taxon>Bacteria</taxon>
        <taxon>Bacillati</taxon>
        <taxon>Bacillota</taxon>
        <taxon>Bacilli</taxon>
        <taxon>Bacillales</taxon>
        <taxon>Sporolactobacillaceae</taxon>
        <taxon>Sporolactobacillus</taxon>
    </lineage>
</organism>
<dbReference type="AlphaFoldDB" id="V6J087"/>
<protein>
    <submittedName>
        <fullName evidence="1">Uncharacterized protein</fullName>
    </submittedName>
</protein>
<comment type="caution">
    <text evidence="1">The sequence shown here is derived from an EMBL/GenBank/DDBJ whole genome shotgun (WGS) entry which is preliminary data.</text>
</comment>
<dbReference type="EMBL" id="AWTC01000002">
    <property type="protein sequence ID" value="EST13232.1"/>
    <property type="molecule type" value="Genomic_DNA"/>
</dbReference>
<dbReference type="Proteomes" id="UP000018296">
    <property type="component" value="Unassembled WGS sequence"/>
</dbReference>
<dbReference type="STRING" id="1395513.P343_03460"/>
<accession>V6J087</accession>
<evidence type="ECO:0000313" key="2">
    <source>
        <dbReference type="Proteomes" id="UP000018296"/>
    </source>
</evidence>
<name>V6J087_9BACL</name>
<gene>
    <name evidence="1" type="ORF">P343_03460</name>
</gene>
<reference evidence="1 2" key="1">
    <citation type="journal article" date="2013" name="Genome Announc.">
        <title>Genome Sequence of Sporolactobacillus laevolacticus DSM442, an Efficient Polymer-Grade D-Lactate Producer from Agricultural Waste Cottonseed as a Nitrogen Source.</title>
        <authorList>
            <person name="Wang H."/>
            <person name="Wang L."/>
            <person name="Ju J."/>
            <person name="Yu B."/>
            <person name="Ma Y."/>
        </authorList>
    </citation>
    <scope>NUCLEOTIDE SEQUENCE [LARGE SCALE GENOMIC DNA]</scope>
    <source>
        <strain evidence="1 2">DSM 442</strain>
    </source>
</reference>
<proteinExistence type="predicted"/>
<keyword evidence="2" id="KW-1185">Reference proteome</keyword>
<evidence type="ECO:0000313" key="1">
    <source>
        <dbReference type="EMBL" id="EST13232.1"/>
    </source>
</evidence>
<sequence length="29" mass="3188">MGEEKPAENLWGNVSIRGWTNISKDVAKG</sequence>